<comment type="caution">
    <text evidence="1">The sequence shown here is derived from an EMBL/GenBank/DDBJ whole genome shotgun (WGS) entry which is preliminary data.</text>
</comment>
<name>A7A8F0_BIFAD</name>
<protein>
    <submittedName>
        <fullName evidence="1">Uncharacterized protein</fullName>
    </submittedName>
</protein>
<dbReference type="Proteomes" id="UP000003773">
    <property type="component" value="Unassembled WGS sequence"/>
</dbReference>
<evidence type="ECO:0000313" key="2">
    <source>
        <dbReference type="Proteomes" id="UP000003773"/>
    </source>
</evidence>
<dbReference type="EMBL" id="AAXD02000074">
    <property type="protein sequence ID" value="EDN82015.1"/>
    <property type="molecule type" value="Genomic_DNA"/>
</dbReference>
<dbReference type="AlphaFoldDB" id="A7A8F0"/>
<proteinExistence type="predicted"/>
<evidence type="ECO:0000313" key="1">
    <source>
        <dbReference type="EMBL" id="EDN82015.1"/>
    </source>
</evidence>
<reference evidence="1 2" key="2">
    <citation type="submission" date="2007-05" db="EMBL/GenBank/DDBJ databases">
        <title>Draft genome sequence of Bifidobacterium adolescentis (L2-32).</title>
        <authorList>
            <person name="Sudarsanam P."/>
            <person name="Ley R."/>
            <person name="Guruge J."/>
            <person name="Turnbaugh P.J."/>
            <person name="Mahowald M."/>
            <person name="Liep D."/>
            <person name="Gordon J."/>
        </authorList>
    </citation>
    <scope>NUCLEOTIDE SEQUENCE [LARGE SCALE GENOMIC DNA]</scope>
    <source>
        <strain evidence="1 2">L2-32</strain>
    </source>
</reference>
<gene>
    <name evidence="1" type="ORF">BIFADO_02141</name>
</gene>
<reference evidence="1 2" key="1">
    <citation type="submission" date="2007-04" db="EMBL/GenBank/DDBJ databases">
        <authorList>
            <person name="Fulton L."/>
            <person name="Clifton S."/>
            <person name="Fulton B."/>
            <person name="Xu J."/>
            <person name="Minx P."/>
            <person name="Pepin K.H."/>
            <person name="Johnson M."/>
            <person name="Thiruvilangam P."/>
            <person name="Bhonagiri V."/>
            <person name="Nash W.E."/>
            <person name="Mardis E.R."/>
            <person name="Wilson R.K."/>
        </authorList>
    </citation>
    <scope>NUCLEOTIDE SEQUENCE [LARGE SCALE GENOMIC DNA]</scope>
    <source>
        <strain evidence="1 2">L2-32</strain>
    </source>
</reference>
<sequence length="36" mass="4246">MFRSIGRVPMERNIRLCRRLSIKSDGTGRNRTRLKA</sequence>
<dbReference type="HOGENOM" id="CLU_3354824_0_0_11"/>
<organism evidence="1 2">
    <name type="scientific">Bifidobacterium adolescentis L2-32</name>
    <dbReference type="NCBI Taxonomy" id="411481"/>
    <lineage>
        <taxon>Bacteria</taxon>
        <taxon>Bacillati</taxon>
        <taxon>Actinomycetota</taxon>
        <taxon>Actinomycetes</taxon>
        <taxon>Bifidobacteriales</taxon>
        <taxon>Bifidobacteriaceae</taxon>
        <taxon>Bifidobacterium</taxon>
    </lineage>
</organism>
<accession>A7A8F0</accession>